<feature type="transmembrane region" description="Helical" evidence="7">
    <location>
        <begin position="407"/>
        <end position="430"/>
    </location>
</feature>
<evidence type="ECO:0008006" key="14">
    <source>
        <dbReference type="Google" id="ProtNLM"/>
    </source>
</evidence>
<feature type="transmembrane region" description="Helical" evidence="7">
    <location>
        <begin position="36"/>
        <end position="56"/>
    </location>
</feature>
<gene>
    <name evidence="12" type="ORF">BCR34DRAFT_551834</name>
</gene>
<evidence type="ECO:0000256" key="1">
    <source>
        <dbReference type="ARBA" id="ARBA00004141"/>
    </source>
</evidence>
<feature type="transmembrane region" description="Helical" evidence="7">
    <location>
        <begin position="607"/>
        <end position="634"/>
    </location>
</feature>
<dbReference type="PANTHER" id="PTHR13018">
    <property type="entry name" value="PROBABLE MEMBRANE PROTEIN DUF221-RELATED"/>
    <property type="match status" value="1"/>
</dbReference>
<evidence type="ECO:0000256" key="3">
    <source>
        <dbReference type="ARBA" id="ARBA00022448"/>
    </source>
</evidence>
<evidence type="ECO:0000313" key="13">
    <source>
        <dbReference type="Proteomes" id="UP000193144"/>
    </source>
</evidence>
<dbReference type="Pfam" id="PF02714">
    <property type="entry name" value="RSN1_7TM"/>
    <property type="match status" value="1"/>
</dbReference>
<comment type="similarity">
    <text evidence="2">Belongs to the CSC1 (TC 1.A.17) family.</text>
</comment>
<dbReference type="InterPro" id="IPR003864">
    <property type="entry name" value="CSC1/OSCA1-like_7TM"/>
</dbReference>
<evidence type="ECO:0000259" key="8">
    <source>
        <dbReference type="Pfam" id="PF02714"/>
    </source>
</evidence>
<dbReference type="InterPro" id="IPR027815">
    <property type="entry name" value="CSC1/OSCA1-like_cyt"/>
</dbReference>
<dbReference type="Pfam" id="PF13967">
    <property type="entry name" value="RSN1_TM"/>
    <property type="match status" value="1"/>
</dbReference>
<dbReference type="Pfam" id="PF12621">
    <property type="entry name" value="PHM7_ext"/>
    <property type="match status" value="1"/>
</dbReference>
<feature type="transmembrane region" description="Helical" evidence="7">
    <location>
        <begin position="685"/>
        <end position="702"/>
    </location>
</feature>
<evidence type="ECO:0000256" key="5">
    <source>
        <dbReference type="ARBA" id="ARBA00022989"/>
    </source>
</evidence>
<evidence type="ECO:0000313" key="12">
    <source>
        <dbReference type="EMBL" id="ORY19860.1"/>
    </source>
</evidence>
<sequence length="872" mass="98440">MDSQKVFNKETLLGECFEVLEAQRKPRGSGTLASTISAFIPTWGTAMIFIAVFCIIRHRCPKIYAPRTYIGTIKEKDRTPTPRRSYFDWVHTLREVPDKFTLYHSSIDSYLFLRFLRTIIFICVVGCCLTWPILIPINATGGGTSTELDRISIGNVDKKKFLYAHAAVAWVFFSFVMFTVARERLWLIGLRQAWSLAKSNAKRLSSRTVLFLSAPQDALEEQNLQRYFTDDAVRSWPATKADALNSLVSDRNNKVEQLESAEIALIRTTNKKGRQSWQKYSGRNGNGLTYSNVPGAVKKSLRPTHRLKTPPKLGKKVDTIEWLREQIKEIEEDIEKIRASYEMPESQGAAAIFVEFKTQAAAQRAYQQITSAEILALNPRYMGVTPSEVIWPNLTIPPGRRMSQEGVATTLVVLTILFWSIPVGLVGALSNVTYLAENYKWLSWLNNLPSSAQGLLTGLVPPLLTSLLSKYVPYIFRYIFTTFGEPTKTSAELKVLKWYYVFQVTQVFLVTTLSSGAAAVVSEIAQNPTSVPALLAKNLPTASNFYLTYFIVQGITSSSDNLLNYSDLLQYLFYDMFIYTTPREKYSGYTSLKGIAWGKVFPKYTNFAIIAIAYSCVAPLVLGFATIGLMFFYLSYRYMLLYTTQPKIDTKGQAYTLALQHVLTGIYLAELCLIGLFSIREATGPAVMVTILFIVTIVYNFMTNRYLAPLEKYLPADLAAEAEDNAEQMPLLSSAEEGEAYGESHIQRIGNHHNIPHRVVDPIARFFEPHVFASHCAMTAWLRDGDFEEDDVPEYKEEDLKKAYTDPAFTSQTPLIWLASDRMGVTENEIKECSDAGLKASDQGAWVDDKGTVRWNEEDFSEVPIFKESVKW</sequence>
<reference evidence="12 13" key="1">
    <citation type="submission" date="2016-07" db="EMBL/GenBank/DDBJ databases">
        <title>Pervasive Adenine N6-methylation of Active Genes in Fungi.</title>
        <authorList>
            <consortium name="DOE Joint Genome Institute"/>
            <person name="Mondo S.J."/>
            <person name="Dannebaum R.O."/>
            <person name="Kuo R.C."/>
            <person name="Labutti K."/>
            <person name="Haridas S."/>
            <person name="Kuo A."/>
            <person name="Salamov A."/>
            <person name="Ahrendt S.R."/>
            <person name="Lipzen A."/>
            <person name="Sullivan W."/>
            <person name="Andreopoulos W.B."/>
            <person name="Clum A."/>
            <person name="Lindquist E."/>
            <person name="Daum C."/>
            <person name="Ramamoorthy G.K."/>
            <person name="Gryganskyi A."/>
            <person name="Culley D."/>
            <person name="Magnuson J.K."/>
            <person name="James T.Y."/>
            <person name="O'Malley M.A."/>
            <person name="Stajich J.E."/>
            <person name="Spatafora J.W."/>
            <person name="Visel A."/>
            <person name="Grigoriev I.V."/>
        </authorList>
    </citation>
    <scope>NUCLEOTIDE SEQUENCE [LARGE SCALE GENOMIC DNA]</scope>
    <source>
        <strain evidence="12 13">CBS 115471</strain>
    </source>
</reference>
<feature type="transmembrane region" description="Helical" evidence="7">
    <location>
        <begin position="161"/>
        <end position="181"/>
    </location>
</feature>
<feature type="domain" description="CSC1/OSCA1-like cytosolic" evidence="11">
    <location>
        <begin position="206"/>
        <end position="393"/>
    </location>
</feature>
<keyword evidence="5 7" id="KW-1133">Transmembrane helix</keyword>
<dbReference type="Pfam" id="PF14703">
    <property type="entry name" value="PHM7_cyt"/>
    <property type="match status" value="1"/>
</dbReference>
<accession>A0A1Y2AC54</accession>
<feature type="transmembrane region" description="Helical" evidence="7">
    <location>
        <begin position="498"/>
        <end position="521"/>
    </location>
</feature>
<dbReference type="InterPro" id="IPR022257">
    <property type="entry name" value="PHM7_ext"/>
</dbReference>
<comment type="subcellular location">
    <subcellularLocation>
        <location evidence="1">Membrane</location>
        <topology evidence="1">Multi-pass membrane protein</topology>
    </subcellularLocation>
</comment>
<evidence type="ECO:0000256" key="7">
    <source>
        <dbReference type="SAM" id="Phobius"/>
    </source>
</evidence>
<dbReference type="OrthoDB" id="1076608at2759"/>
<comment type="caution">
    <text evidence="12">The sequence shown here is derived from an EMBL/GenBank/DDBJ whole genome shotgun (WGS) entry which is preliminary data.</text>
</comment>
<dbReference type="InterPro" id="IPR032880">
    <property type="entry name" value="CSC1/OSCA1-like_N"/>
</dbReference>
<protein>
    <recommendedName>
        <fullName evidence="14">DUF221-domain-containing protein</fullName>
    </recommendedName>
</protein>
<evidence type="ECO:0000259" key="10">
    <source>
        <dbReference type="Pfam" id="PF13967"/>
    </source>
</evidence>
<keyword evidence="13" id="KW-1185">Reference proteome</keyword>
<feature type="transmembrane region" description="Helical" evidence="7">
    <location>
        <begin position="655"/>
        <end position="679"/>
    </location>
</feature>
<feature type="domain" description="CSC1/OSCA1-like N-terminal transmembrane" evidence="10">
    <location>
        <begin position="36"/>
        <end position="183"/>
    </location>
</feature>
<dbReference type="Proteomes" id="UP000193144">
    <property type="component" value="Unassembled WGS sequence"/>
</dbReference>
<evidence type="ECO:0000259" key="11">
    <source>
        <dbReference type="Pfam" id="PF14703"/>
    </source>
</evidence>
<dbReference type="InterPro" id="IPR045122">
    <property type="entry name" value="Csc1-like"/>
</dbReference>
<dbReference type="GO" id="GO:0005227">
    <property type="term" value="F:calcium-activated cation channel activity"/>
    <property type="evidence" value="ECO:0007669"/>
    <property type="project" value="InterPro"/>
</dbReference>
<keyword evidence="6 7" id="KW-0472">Membrane</keyword>
<dbReference type="EMBL" id="MCFA01000001">
    <property type="protein sequence ID" value="ORY19860.1"/>
    <property type="molecule type" value="Genomic_DNA"/>
</dbReference>
<dbReference type="PANTHER" id="PTHR13018:SF26">
    <property type="entry name" value="DOMAIN PROTEIN, PUTATIVE (AFU_ORTHOLOGUE AFUA_5G10920)-RELATED"/>
    <property type="match status" value="1"/>
</dbReference>
<evidence type="ECO:0000256" key="2">
    <source>
        <dbReference type="ARBA" id="ARBA00007779"/>
    </source>
</evidence>
<dbReference type="AlphaFoldDB" id="A0A1Y2AC54"/>
<feature type="domain" description="10TM putative phosphate transporter extracellular tail" evidence="9">
    <location>
        <begin position="766"/>
        <end position="858"/>
    </location>
</feature>
<evidence type="ECO:0000259" key="9">
    <source>
        <dbReference type="Pfam" id="PF12621"/>
    </source>
</evidence>
<feature type="domain" description="CSC1/OSCA1-like 7TM region" evidence="8">
    <location>
        <begin position="407"/>
        <end position="677"/>
    </location>
</feature>
<organism evidence="12 13">
    <name type="scientific">Clohesyomyces aquaticus</name>
    <dbReference type="NCBI Taxonomy" id="1231657"/>
    <lineage>
        <taxon>Eukaryota</taxon>
        <taxon>Fungi</taxon>
        <taxon>Dikarya</taxon>
        <taxon>Ascomycota</taxon>
        <taxon>Pezizomycotina</taxon>
        <taxon>Dothideomycetes</taxon>
        <taxon>Pleosporomycetidae</taxon>
        <taxon>Pleosporales</taxon>
        <taxon>Lindgomycetaceae</taxon>
        <taxon>Clohesyomyces</taxon>
    </lineage>
</organism>
<proteinExistence type="inferred from homology"/>
<name>A0A1Y2AC54_9PLEO</name>
<keyword evidence="4 7" id="KW-0812">Transmembrane</keyword>
<feature type="transmembrane region" description="Helical" evidence="7">
    <location>
        <begin position="450"/>
        <end position="468"/>
    </location>
</feature>
<evidence type="ECO:0000256" key="6">
    <source>
        <dbReference type="ARBA" id="ARBA00023136"/>
    </source>
</evidence>
<dbReference type="GO" id="GO:0005886">
    <property type="term" value="C:plasma membrane"/>
    <property type="evidence" value="ECO:0007669"/>
    <property type="project" value="TreeGrafter"/>
</dbReference>
<feature type="transmembrane region" description="Helical" evidence="7">
    <location>
        <begin position="119"/>
        <end position="141"/>
    </location>
</feature>
<evidence type="ECO:0000256" key="4">
    <source>
        <dbReference type="ARBA" id="ARBA00022692"/>
    </source>
</evidence>
<keyword evidence="3" id="KW-0813">Transport</keyword>